<dbReference type="Gene3D" id="1.25.40.10">
    <property type="entry name" value="Tetratricopeptide repeat domain"/>
    <property type="match status" value="1"/>
</dbReference>
<evidence type="ECO:0000313" key="2">
    <source>
        <dbReference type="EMBL" id="EGU31555.1"/>
    </source>
</evidence>
<evidence type="ECO:0000256" key="1">
    <source>
        <dbReference type="SAM" id="SignalP"/>
    </source>
</evidence>
<dbReference type="Proteomes" id="UP000004349">
    <property type="component" value="Unassembled WGS sequence"/>
</dbReference>
<reference evidence="2 3" key="1">
    <citation type="journal article" date="2012" name="Int. J. Syst. Evol. Microbiol.">
        <title>Vibrio caribbeanicus sp. nov., isolated from the marine sponge Scleritoderma cyanea.</title>
        <authorList>
            <person name="Hoffmann M."/>
            <person name="Monday S.R."/>
            <person name="Allard M.W."/>
            <person name="Strain E.A."/>
            <person name="Whittaker P."/>
            <person name="Naum M."/>
            <person name="McCarthy P.J."/>
            <person name="Lopez J.V."/>
            <person name="Fischer M."/>
            <person name="Brown E.W."/>
        </authorList>
    </citation>
    <scope>NUCLEOTIDE SEQUENCE [LARGE SCALE GENOMIC DNA]</scope>
    <source>
        <strain evidence="2 3">LMG 19158</strain>
    </source>
</reference>
<keyword evidence="1" id="KW-0732">Signal</keyword>
<dbReference type="RefSeq" id="WP_005598337.1">
    <property type="nucleotide sequence ID" value="NZ_AFWE01000198.1"/>
</dbReference>
<sequence>MKLHFKLLVKLLSSIFLLLSITACGPNPQDDIPLFKNYIEENINKKSDDPYISSSVKPGDAMYEYLTKLQQGAGDERLLEPLIKAGNTDAMVWMARTNSNDLEMRGEVLGLLARAMEAGDPFAALALSSGGEECWDFGNSSLSSQAAKSIGINVNTKIETCSKKNWAIAMEGFNELAQKGDLRSQYFLLSMERIQQPDDSVEAHEHYLKEVIRFAEGYYYQPLVDYVKTILVKEKGSYQLKSESKELESTAISLLTIAANHNYIPAIKKLIEYNYQNIEKTDQLFKHGVRLGSKGSITWQMIIFADFDDKRIYTPSEVYYFSRLYWKITGDNTMLRFDYEKGSLTDDEIQLLNIEVDKQYNKITPMVYIDNFTLRTNWIDRTN</sequence>
<gene>
    <name evidence="2" type="ORF">VIS19158_20032</name>
</gene>
<dbReference type="AlphaFoldDB" id="F9RSY9"/>
<dbReference type="PROSITE" id="PS51257">
    <property type="entry name" value="PROKAR_LIPOPROTEIN"/>
    <property type="match status" value="1"/>
</dbReference>
<name>F9RSY9_9VIBR</name>
<feature type="signal peptide" evidence="1">
    <location>
        <begin position="1"/>
        <end position="25"/>
    </location>
</feature>
<protein>
    <recommendedName>
        <fullName evidence="4">Lipoprotein</fullName>
    </recommendedName>
</protein>
<evidence type="ECO:0000313" key="3">
    <source>
        <dbReference type="Proteomes" id="UP000004349"/>
    </source>
</evidence>
<organism evidence="2 3">
    <name type="scientific">Vibrio scophthalmi LMG 19158</name>
    <dbReference type="NCBI Taxonomy" id="870967"/>
    <lineage>
        <taxon>Bacteria</taxon>
        <taxon>Pseudomonadati</taxon>
        <taxon>Pseudomonadota</taxon>
        <taxon>Gammaproteobacteria</taxon>
        <taxon>Vibrionales</taxon>
        <taxon>Vibrionaceae</taxon>
        <taxon>Vibrio</taxon>
    </lineage>
</organism>
<evidence type="ECO:0008006" key="4">
    <source>
        <dbReference type="Google" id="ProtNLM"/>
    </source>
</evidence>
<dbReference type="eggNOG" id="ENOG5031NZU">
    <property type="taxonomic scope" value="Bacteria"/>
</dbReference>
<accession>F9RSY9</accession>
<dbReference type="EMBL" id="AFWE01000198">
    <property type="protein sequence ID" value="EGU31555.1"/>
    <property type="molecule type" value="Genomic_DNA"/>
</dbReference>
<comment type="caution">
    <text evidence="2">The sequence shown here is derived from an EMBL/GenBank/DDBJ whole genome shotgun (WGS) entry which is preliminary data.</text>
</comment>
<proteinExistence type="predicted"/>
<dbReference type="InterPro" id="IPR011990">
    <property type="entry name" value="TPR-like_helical_dom_sf"/>
</dbReference>
<feature type="chain" id="PRO_5003386945" description="Lipoprotein" evidence="1">
    <location>
        <begin position="26"/>
        <end position="383"/>
    </location>
</feature>